<dbReference type="Pfam" id="PF13289">
    <property type="entry name" value="SIR2_2"/>
    <property type="match status" value="1"/>
</dbReference>
<accession>A0A7V9YZB0</accession>
<dbReference type="EMBL" id="JACDUU010000002">
    <property type="protein sequence ID" value="MBA2871040.1"/>
    <property type="molecule type" value="Genomic_DNA"/>
</dbReference>
<keyword evidence="6" id="KW-1185">Reference proteome</keyword>
<comment type="caution">
    <text evidence="2">Lacks conserved residue(s) required for the propagation of feature annotation.</text>
</comment>
<dbReference type="Gene3D" id="3.40.50.1220">
    <property type="entry name" value="TPP-binding domain"/>
    <property type="match status" value="1"/>
</dbReference>
<evidence type="ECO:0000259" key="4">
    <source>
        <dbReference type="PROSITE" id="PS50305"/>
    </source>
</evidence>
<evidence type="ECO:0000313" key="5">
    <source>
        <dbReference type="EMBL" id="MBA2871040.1"/>
    </source>
</evidence>
<evidence type="ECO:0000256" key="1">
    <source>
        <dbReference type="ARBA" id="ARBA00023027"/>
    </source>
</evidence>
<dbReference type="InterPro" id="IPR026590">
    <property type="entry name" value="Ssirtuin_cat_dom"/>
</dbReference>
<comment type="caution">
    <text evidence="5">The sequence shown here is derived from an EMBL/GenBank/DDBJ whole genome shotgun (WGS) entry which is preliminary data.</text>
</comment>
<keyword evidence="3" id="KW-0175">Coiled coil</keyword>
<reference evidence="5 6" key="1">
    <citation type="submission" date="2020-07" db="EMBL/GenBank/DDBJ databases">
        <title>Genomic Encyclopedia of Type Strains, Phase IV (KMG-IV): sequencing the most valuable type-strain genomes for metagenomic binning, comparative biology and taxonomic classification.</title>
        <authorList>
            <person name="Goeker M."/>
        </authorList>
    </citation>
    <scope>NUCLEOTIDE SEQUENCE [LARGE SCALE GENOMIC DNA]</scope>
    <source>
        <strain evidence="5 6">DSM 25220</strain>
    </source>
</reference>
<sequence>MDNSFIKTSIRKIKEASDNNKLVLFVGAGVSANSGVPIWKQVIKKMAEDLGIKEIEDSIETYLKIPQYYFNERGEKEYFDKLHEIFLSKQYTPNPIHKELFKLNPIHIVTTNYDNLLESAANEGGLFYHIVREDRDLPYNNVNKTIIKMHGDFVNRNIVLKEDDYLSYSKNFMLIENYLKSLIATNTVLFVGYSASDPNFKLIFQWVKDILKSHFQPAYLIEISKPPSRMEYNYYKNRGINILYYAEIEGIIKKHNIFTDERGNKLFDIINYIVNFNEYNDLDDVNYIYNKIKCFEGLNFIMPDEIIKKLELKSVHYDYGDNMLDLSDEDNPLARIFSKERNDEKEKNENDEKEKNENLEKLIDLFKKANIKGIRLNDQTLEEWEISDTLFIDEKLDKLYSFNYLNEPLTNIYDNQKYFPLDYYRMLENAYLLYKSEEYLEAYNLYKQISFHSFQRREYLIYFISEFNRKHVGELLKYSFRYRINGEILNEIEKIDLESIYIKMPHQEKISLEFLKDIPNFQFIYKNKMSLDKEIETIKKSKALFENGGFSINNSIIKSINLTRNLWSFINLNYLCIEHYREVQSLYKSFIEGVLVSYSTNNKSTDKFFSSIQPTKVTSLDKFTIHLMIEHIKDDELEKLFKSCNLSEVEVETEAKNYLLDSFVNVINAILGGKNRNRNQSYLYNILMIFSKINIDFNDYKQIISDLLSLFKENLLYLNELKYINRFIVSTAKKKIVEKEMLTQMLIEYLKLCVKDNKFIEFDRVGFYNNLINIIKNEFDYTFEHDLIAEIIYNIDMKVKNGDKKINYLLFERILIPIYSLLPDEQKETIQSLIKSFVKSLKNNEKLSDTEIDIYFLALIHHIIRSDKSINKIIIETIVNEINNTSTAMSFPDPIERKLTILTDLYRKKHIYEEEFSNYIDLFKGRCEYFDLFFVGDGEEINFNDLEILGYLDQEEIDNIMKNNEVKNKIYELFEKELLQNHPNPIFKEIFDKYYVRKY</sequence>
<organism evidence="5 6">
    <name type="scientific">[Anoxybacillus] calidus</name>
    <dbReference type="NCBI Taxonomy" id="575178"/>
    <lineage>
        <taxon>Bacteria</taxon>
        <taxon>Bacillati</taxon>
        <taxon>Bacillota</taxon>
        <taxon>Bacilli</taxon>
        <taxon>Bacillales</taxon>
        <taxon>Anoxybacillaceae</taxon>
        <taxon>Paranoxybacillus</taxon>
    </lineage>
</organism>
<protein>
    <submittedName>
        <fullName evidence="5">NAD-dependent SIR2 family protein deacetylase</fullName>
    </submittedName>
</protein>
<feature type="coiled-coil region" evidence="3">
    <location>
        <begin position="341"/>
        <end position="369"/>
    </location>
</feature>
<proteinExistence type="predicted"/>
<name>A0A7V9YZB0_9BACL</name>
<dbReference type="PROSITE" id="PS50305">
    <property type="entry name" value="SIRTUIN"/>
    <property type="match status" value="1"/>
</dbReference>
<dbReference type="AlphaFoldDB" id="A0A7V9YZB0"/>
<dbReference type="Proteomes" id="UP000580891">
    <property type="component" value="Unassembled WGS sequence"/>
</dbReference>
<evidence type="ECO:0000256" key="2">
    <source>
        <dbReference type="PROSITE-ProRule" id="PRU00236"/>
    </source>
</evidence>
<evidence type="ECO:0000313" key="6">
    <source>
        <dbReference type="Proteomes" id="UP000580891"/>
    </source>
</evidence>
<gene>
    <name evidence="5" type="ORF">HNQ85_001310</name>
</gene>
<keyword evidence="1" id="KW-0520">NAD</keyword>
<evidence type="ECO:0000256" key="3">
    <source>
        <dbReference type="SAM" id="Coils"/>
    </source>
</evidence>
<dbReference type="SUPFAM" id="SSF52467">
    <property type="entry name" value="DHS-like NAD/FAD-binding domain"/>
    <property type="match status" value="1"/>
</dbReference>
<dbReference type="RefSeq" id="WP_181536904.1">
    <property type="nucleotide sequence ID" value="NZ_JACDUU010000002.1"/>
</dbReference>
<dbReference type="InterPro" id="IPR029035">
    <property type="entry name" value="DHS-like_NAD/FAD-binding_dom"/>
</dbReference>
<feature type="domain" description="Deacetylase sirtuin-type" evidence="4">
    <location>
        <begin position="1"/>
        <end position="313"/>
    </location>
</feature>